<dbReference type="Gene3D" id="3.40.1360.10">
    <property type="match status" value="1"/>
</dbReference>
<comment type="subunit">
    <text evidence="10">Forms a ternary complex with MCM helicase and DNA. Component of the archaeal exosome complex.</text>
</comment>
<name>A0A429G723_9CREN</name>
<evidence type="ECO:0000256" key="4">
    <source>
        <dbReference type="ARBA" id="ARBA00022695"/>
    </source>
</evidence>
<dbReference type="OMA" id="DRVGPCE"/>
<dbReference type="InterPro" id="IPR034154">
    <property type="entry name" value="TOPRIM_DnaG/twinkle"/>
</dbReference>
<evidence type="ECO:0000256" key="5">
    <source>
        <dbReference type="ARBA" id="ARBA00022705"/>
    </source>
</evidence>
<keyword evidence="9 10" id="KW-0804">Transcription</keyword>
<dbReference type="InterPro" id="IPR006171">
    <property type="entry name" value="TOPRIM_dom"/>
</dbReference>
<sequence>MESKKEATHPKYIAKLEVSVNGAVETSDVIGAIFGQLEGLLGPELELKDLQRTGKIGRINIKLRREGEGSKGIVELYSGLDKVRTALLVAAMETIDKVGPYQANFKLIKIVDEREERRNDIARRAAEILKNWSIEKEDSFRRLIEFVERESAKSNFILYGEEQLPAGRGIEEASEIIVVEGRADVMNLLKYGFDNVIAMGGALERVPKSLEKLIEEKEAIAFVDGDRGGEMVLRTLLEQTDIDYVARAPEGKVVEELTAKEIRKALSSAVPADEVRRELGISPPKAKPFVEPEAHETRPAREINERIIRVPEVFRGFYERVMNTDKVLLLDEDFRILKETSVAELLNELNETRGVRYIIYDRIVTQRIVDKAYEIGVKAIVGNVAKDIVRKGAGLAIYTIQ</sequence>
<dbReference type="PANTHER" id="PTHR30313">
    <property type="entry name" value="DNA PRIMASE"/>
    <property type="match status" value="1"/>
</dbReference>
<dbReference type="GO" id="GO:1990077">
    <property type="term" value="C:primosome complex"/>
    <property type="evidence" value="ECO:0007669"/>
    <property type="project" value="UniProtKB-KW"/>
</dbReference>
<evidence type="ECO:0000313" key="12">
    <source>
        <dbReference type="EMBL" id="RSN69586.1"/>
    </source>
</evidence>
<dbReference type="GO" id="GO:0006269">
    <property type="term" value="P:DNA replication, synthesis of primer"/>
    <property type="evidence" value="ECO:0007669"/>
    <property type="project" value="UniProtKB-UniRule"/>
</dbReference>
<dbReference type="GO" id="GO:0000428">
    <property type="term" value="C:DNA-directed RNA polymerase complex"/>
    <property type="evidence" value="ECO:0007669"/>
    <property type="project" value="UniProtKB-KW"/>
</dbReference>
<keyword evidence="4 10" id="KW-0548">Nucleotidyltransferase</keyword>
<dbReference type="EMBL" id="RCOR01000018">
    <property type="protein sequence ID" value="RSN69586.1"/>
    <property type="molecule type" value="Genomic_DNA"/>
</dbReference>
<dbReference type="SUPFAM" id="SSF110455">
    <property type="entry name" value="Toprim domain"/>
    <property type="match status" value="1"/>
</dbReference>
<dbReference type="Pfam" id="PF13662">
    <property type="entry name" value="Toprim_4"/>
    <property type="match status" value="1"/>
</dbReference>
<gene>
    <name evidence="10" type="primary">dnaG</name>
    <name evidence="12" type="ORF">D9Q81_03000</name>
</gene>
<evidence type="ECO:0000256" key="2">
    <source>
        <dbReference type="ARBA" id="ARBA00022515"/>
    </source>
</evidence>
<dbReference type="PROSITE" id="PS50880">
    <property type="entry name" value="TOPRIM"/>
    <property type="match status" value="1"/>
</dbReference>
<dbReference type="GO" id="GO:0008143">
    <property type="term" value="F:poly(A) binding"/>
    <property type="evidence" value="ECO:0007669"/>
    <property type="project" value="InterPro"/>
</dbReference>
<comment type="function">
    <text evidence="10">RNA polymerase that catalyzes the synthesis of short RNA molecules used as primers for DNA polymerase during DNA replication. Also part of the exosome, which is a complex involved in RNA degradation. Acts as a poly(A)-binding protein that enhances the interaction between heteropolymeric, adenine-rich transcripts and the exosome.</text>
</comment>
<keyword evidence="2 10" id="KW-0639">Primosome</keyword>
<keyword evidence="3 10" id="KW-0808">Transferase</keyword>
<reference evidence="12 13" key="1">
    <citation type="submission" date="2018-10" db="EMBL/GenBank/DDBJ databases">
        <title>Co-occurring genomic capacity for anaerobic methane metabolism and dissimilatory sulfite reduction discovered in the Korarchaeota.</title>
        <authorList>
            <person name="Mckay L.J."/>
            <person name="Dlakic M."/>
            <person name="Fields M.W."/>
            <person name="Delmont T.O."/>
            <person name="Eren A.M."/>
            <person name="Jay Z.J."/>
            <person name="Klingelsmith K.B."/>
            <person name="Rusch D.B."/>
            <person name="Inskeep W.P."/>
        </authorList>
    </citation>
    <scope>NUCLEOTIDE SEQUENCE [LARGE SCALE GENOMIC DNA]</scope>
    <source>
        <strain evidence="12 13">WS</strain>
    </source>
</reference>
<dbReference type="GO" id="GO:0003899">
    <property type="term" value="F:DNA-directed RNA polymerase activity"/>
    <property type="evidence" value="ECO:0007669"/>
    <property type="project" value="UniProtKB-UniRule"/>
</dbReference>
<evidence type="ECO:0000313" key="13">
    <source>
        <dbReference type="Proteomes" id="UP000278149"/>
    </source>
</evidence>
<dbReference type="RefSeq" id="WP_012309834.1">
    <property type="nucleotide sequence ID" value="NZ_RCOR01000018.1"/>
</dbReference>
<evidence type="ECO:0000256" key="1">
    <source>
        <dbReference type="ARBA" id="ARBA00022478"/>
    </source>
</evidence>
<dbReference type="NCBIfam" id="NF003108">
    <property type="entry name" value="PRK04031.1-1"/>
    <property type="match status" value="1"/>
</dbReference>
<dbReference type="InterPro" id="IPR050219">
    <property type="entry name" value="DnaG_primase"/>
</dbReference>
<keyword evidence="6" id="KW-0479">Metal-binding</keyword>
<evidence type="ECO:0000256" key="7">
    <source>
        <dbReference type="ARBA" id="ARBA00022835"/>
    </source>
</evidence>
<keyword evidence="8" id="KW-0460">Magnesium</keyword>
<evidence type="ECO:0000256" key="8">
    <source>
        <dbReference type="ARBA" id="ARBA00022842"/>
    </source>
</evidence>
<dbReference type="HAMAP" id="MF_00007">
    <property type="entry name" value="DNA_primase_DnaG_arc"/>
    <property type="match status" value="1"/>
</dbReference>
<keyword evidence="1 10" id="KW-0240">DNA-directed RNA polymerase</keyword>
<keyword evidence="5 10" id="KW-0235">DNA replication</keyword>
<accession>A0A429G723</accession>
<evidence type="ECO:0000256" key="3">
    <source>
        <dbReference type="ARBA" id="ARBA00022679"/>
    </source>
</evidence>
<evidence type="ECO:0000256" key="6">
    <source>
        <dbReference type="ARBA" id="ARBA00022723"/>
    </source>
</evidence>
<comment type="catalytic activity">
    <reaction evidence="10">
        <text>ssDNA + n NTP = ssDNA/pppN(pN)n-1 hybrid + (n-1) diphosphate.</text>
        <dbReference type="EC" id="2.7.7.101"/>
    </reaction>
</comment>
<evidence type="ECO:0000256" key="10">
    <source>
        <dbReference type="HAMAP-Rule" id="MF_00007"/>
    </source>
</evidence>
<dbReference type="PANTHER" id="PTHR30313:SF2">
    <property type="entry name" value="DNA PRIMASE"/>
    <property type="match status" value="1"/>
</dbReference>
<dbReference type="EC" id="2.7.7.101" evidence="10"/>
<dbReference type="GO" id="GO:0046872">
    <property type="term" value="F:metal ion binding"/>
    <property type="evidence" value="ECO:0007669"/>
    <property type="project" value="UniProtKB-KW"/>
</dbReference>
<dbReference type="Proteomes" id="UP000278149">
    <property type="component" value="Unassembled WGS sequence"/>
</dbReference>
<dbReference type="GeneID" id="6094468"/>
<dbReference type="InterPro" id="IPR020607">
    <property type="entry name" value="Primase_DnaG_arc"/>
</dbReference>
<dbReference type="GO" id="GO:0005737">
    <property type="term" value="C:cytoplasm"/>
    <property type="evidence" value="ECO:0007669"/>
    <property type="project" value="TreeGrafter"/>
</dbReference>
<dbReference type="AlphaFoldDB" id="A0A429G723"/>
<evidence type="ECO:0000256" key="9">
    <source>
        <dbReference type="ARBA" id="ARBA00023163"/>
    </source>
</evidence>
<comment type="caution">
    <text evidence="12">The sequence shown here is derived from an EMBL/GenBank/DDBJ whole genome shotgun (WGS) entry which is preliminary data.</text>
</comment>
<protein>
    <recommendedName>
        <fullName evidence="10">DNA primase DnaG</fullName>
        <ecNumber evidence="10">2.7.7.101</ecNumber>
    </recommendedName>
</protein>
<keyword evidence="7 10" id="KW-0271">Exosome</keyword>
<evidence type="ECO:0000259" key="11">
    <source>
        <dbReference type="PROSITE" id="PS50880"/>
    </source>
</evidence>
<dbReference type="GO" id="GO:0000178">
    <property type="term" value="C:exosome (RNase complex)"/>
    <property type="evidence" value="ECO:0007669"/>
    <property type="project" value="UniProtKB-KW"/>
</dbReference>
<feature type="domain" description="Toprim" evidence="11">
    <location>
        <begin position="174"/>
        <end position="262"/>
    </location>
</feature>
<dbReference type="SMART" id="SM00493">
    <property type="entry name" value="TOPRIM"/>
    <property type="match status" value="1"/>
</dbReference>
<proteinExistence type="inferred from homology"/>
<organism evidence="12 13">
    <name type="scientific">Candidatus Korarchaeum cryptofilum</name>
    <dbReference type="NCBI Taxonomy" id="498846"/>
    <lineage>
        <taxon>Archaea</taxon>
        <taxon>Thermoproteota</taxon>
        <taxon>Candidatus Korarchaeia</taxon>
        <taxon>Candidatus Korarchaeales</taxon>
        <taxon>Candidatus Korarchaeaceae</taxon>
        <taxon>Candidatus Korarchaeum</taxon>
    </lineage>
</organism>
<comment type="similarity">
    <text evidence="10">Belongs to the archaeal DnaG primase family.</text>
</comment>
<dbReference type="CDD" id="cd01029">
    <property type="entry name" value="TOPRIM_primases"/>
    <property type="match status" value="1"/>
</dbReference>